<evidence type="ECO:0000256" key="4">
    <source>
        <dbReference type="ARBA" id="ARBA00023125"/>
    </source>
</evidence>
<dbReference type="EMBL" id="JAUCML010000013">
    <property type="protein sequence ID" value="MDM7886535.1"/>
    <property type="molecule type" value="Genomic_DNA"/>
</dbReference>
<dbReference type="InterPro" id="IPR013324">
    <property type="entry name" value="RNA_pol_sigma_r3/r4-like"/>
</dbReference>
<dbReference type="InterPro" id="IPR036388">
    <property type="entry name" value="WH-like_DNA-bd_sf"/>
</dbReference>
<comment type="similarity">
    <text evidence="1">Belongs to the sigma-70 factor family. ECF subfamily.</text>
</comment>
<dbReference type="InterPro" id="IPR007627">
    <property type="entry name" value="RNA_pol_sigma70_r2"/>
</dbReference>
<evidence type="ECO:0000259" key="7">
    <source>
        <dbReference type="Pfam" id="PF04545"/>
    </source>
</evidence>
<dbReference type="InterPro" id="IPR007630">
    <property type="entry name" value="RNA_pol_sigma70_r4"/>
</dbReference>
<keyword evidence="9" id="KW-1185">Reference proteome</keyword>
<dbReference type="RefSeq" id="WP_289459882.1">
    <property type="nucleotide sequence ID" value="NZ_JAUCML010000013.1"/>
</dbReference>
<protein>
    <submittedName>
        <fullName evidence="8">Sigma-70 family RNA polymerase sigma factor</fullName>
    </submittedName>
</protein>
<dbReference type="InterPro" id="IPR039425">
    <property type="entry name" value="RNA_pol_sigma-70-like"/>
</dbReference>
<keyword evidence="4" id="KW-0238">DNA-binding</keyword>
<dbReference type="NCBIfam" id="TIGR02937">
    <property type="entry name" value="sigma70-ECF"/>
    <property type="match status" value="1"/>
</dbReference>
<evidence type="ECO:0000313" key="8">
    <source>
        <dbReference type="EMBL" id="MDM7886535.1"/>
    </source>
</evidence>
<evidence type="ECO:0000313" key="9">
    <source>
        <dbReference type="Proteomes" id="UP001237823"/>
    </source>
</evidence>
<dbReference type="Proteomes" id="UP001237823">
    <property type="component" value="Unassembled WGS sequence"/>
</dbReference>
<keyword evidence="3" id="KW-0731">Sigma factor</keyword>
<feature type="domain" description="RNA polymerase sigma-70 region 2" evidence="6">
    <location>
        <begin position="15"/>
        <end position="79"/>
    </location>
</feature>
<dbReference type="Pfam" id="PF04542">
    <property type="entry name" value="Sigma70_r2"/>
    <property type="match status" value="1"/>
</dbReference>
<dbReference type="Gene3D" id="1.10.1740.10">
    <property type="match status" value="1"/>
</dbReference>
<organism evidence="8 9">
    <name type="scientific">Curtobacterium citri</name>
    <dbReference type="NCBI Taxonomy" id="3055139"/>
    <lineage>
        <taxon>Bacteria</taxon>
        <taxon>Bacillati</taxon>
        <taxon>Actinomycetota</taxon>
        <taxon>Actinomycetes</taxon>
        <taxon>Micrococcales</taxon>
        <taxon>Microbacteriaceae</taxon>
        <taxon>Curtobacterium</taxon>
    </lineage>
</organism>
<dbReference type="PANTHER" id="PTHR43133:SF66">
    <property type="entry name" value="ECF RNA POLYMERASE SIGMA FACTOR SIGK"/>
    <property type="match status" value="1"/>
</dbReference>
<evidence type="ECO:0000256" key="2">
    <source>
        <dbReference type="ARBA" id="ARBA00023015"/>
    </source>
</evidence>
<name>A0ABT7TAE4_9MICO</name>
<dbReference type="Gene3D" id="1.10.10.10">
    <property type="entry name" value="Winged helix-like DNA-binding domain superfamily/Winged helix DNA-binding domain"/>
    <property type="match status" value="1"/>
</dbReference>
<dbReference type="Pfam" id="PF04545">
    <property type="entry name" value="Sigma70_r4"/>
    <property type="match status" value="1"/>
</dbReference>
<dbReference type="SUPFAM" id="SSF88659">
    <property type="entry name" value="Sigma3 and sigma4 domains of RNA polymerase sigma factors"/>
    <property type="match status" value="1"/>
</dbReference>
<evidence type="ECO:0000256" key="5">
    <source>
        <dbReference type="ARBA" id="ARBA00023163"/>
    </source>
</evidence>
<dbReference type="InterPro" id="IPR013325">
    <property type="entry name" value="RNA_pol_sigma_r2"/>
</dbReference>
<gene>
    <name evidence="8" type="ORF">QUG92_15600</name>
</gene>
<evidence type="ECO:0000256" key="3">
    <source>
        <dbReference type="ARBA" id="ARBA00023082"/>
    </source>
</evidence>
<evidence type="ECO:0000259" key="6">
    <source>
        <dbReference type="Pfam" id="PF04542"/>
    </source>
</evidence>
<sequence>MHELISDPANFTHAYRTHATQLRGFVGTIIRDRHLAEDVVHEAFLELWKHPDRFDPARADLQSWLRTIAHRRAIDRIRSLEASHARDLRVGKREHAAVNHDTDQWDALFHRQELRAGLARLSDAQRDAVTLRYLAERTTIELADDLQVSVSTAKTRVRDGLLALHRHLHTATTSQPQHRTKSS</sequence>
<reference evidence="8 9" key="1">
    <citation type="submission" date="2023-06" db="EMBL/GenBank/DDBJ databases">
        <authorList>
            <person name="Feng G."/>
            <person name="Li J."/>
            <person name="Zhu H."/>
        </authorList>
    </citation>
    <scope>NUCLEOTIDE SEQUENCE [LARGE SCALE GENOMIC DNA]</scope>
    <source>
        <strain evidence="8 9">RHCKG23</strain>
    </source>
</reference>
<keyword evidence="2" id="KW-0805">Transcription regulation</keyword>
<evidence type="ECO:0000256" key="1">
    <source>
        <dbReference type="ARBA" id="ARBA00010641"/>
    </source>
</evidence>
<dbReference type="InterPro" id="IPR014284">
    <property type="entry name" value="RNA_pol_sigma-70_dom"/>
</dbReference>
<accession>A0ABT7TAE4</accession>
<proteinExistence type="inferred from homology"/>
<comment type="caution">
    <text evidence="8">The sequence shown here is derived from an EMBL/GenBank/DDBJ whole genome shotgun (WGS) entry which is preliminary data.</text>
</comment>
<keyword evidence="5" id="KW-0804">Transcription</keyword>
<feature type="domain" description="RNA polymerase sigma-70 region 4" evidence="7">
    <location>
        <begin position="118"/>
        <end position="164"/>
    </location>
</feature>
<dbReference type="SUPFAM" id="SSF88946">
    <property type="entry name" value="Sigma2 domain of RNA polymerase sigma factors"/>
    <property type="match status" value="1"/>
</dbReference>
<dbReference type="PANTHER" id="PTHR43133">
    <property type="entry name" value="RNA POLYMERASE ECF-TYPE SIGMA FACTO"/>
    <property type="match status" value="1"/>
</dbReference>